<feature type="compositionally biased region" description="Gly residues" evidence="1">
    <location>
        <begin position="501"/>
        <end position="517"/>
    </location>
</feature>
<dbReference type="Pfam" id="PF05133">
    <property type="entry name" value="SPP1_portal"/>
    <property type="match status" value="1"/>
</dbReference>
<dbReference type="Proteomes" id="UP001595843">
    <property type="component" value="Unassembled WGS sequence"/>
</dbReference>
<keyword evidence="3" id="KW-1185">Reference proteome</keyword>
<evidence type="ECO:0000313" key="3">
    <source>
        <dbReference type="Proteomes" id="UP001595843"/>
    </source>
</evidence>
<dbReference type="InterPro" id="IPR006432">
    <property type="entry name" value="Phage_portal_A118-type"/>
</dbReference>
<accession>A0ABV8J9S3</accession>
<dbReference type="InterPro" id="IPR021145">
    <property type="entry name" value="Portal_protein_SPP1_Gp6-like"/>
</dbReference>
<organism evidence="2 3">
    <name type="scientific">Salinithrix halophila</name>
    <dbReference type="NCBI Taxonomy" id="1485204"/>
    <lineage>
        <taxon>Bacteria</taxon>
        <taxon>Bacillati</taxon>
        <taxon>Bacillota</taxon>
        <taxon>Bacilli</taxon>
        <taxon>Bacillales</taxon>
        <taxon>Thermoactinomycetaceae</taxon>
        <taxon>Salinithrix</taxon>
    </lineage>
</organism>
<proteinExistence type="predicted"/>
<dbReference type="NCBIfam" id="TIGR01542">
    <property type="entry name" value="A118_put_portal"/>
    <property type="match status" value="1"/>
</dbReference>
<dbReference type="RefSeq" id="WP_380700949.1">
    <property type="nucleotide sequence ID" value="NZ_JBHSAP010000001.1"/>
</dbReference>
<evidence type="ECO:0000313" key="2">
    <source>
        <dbReference type="EMBL" id="MFC4075230.1"/>
    </source>
</evidence>
<dbReference type="EMBL" id="JBHSAP010000001">
    <property type="protein sequence ID" value="MFC4075230.1"/>
    <property type="molecule type" value="Genomic_DNA"/>
</dbReference>
<gene>
    <name evidence="2" type="ORF">ACFOUO_00125</name>
</gene>
<feature type="region of interest" description="Disordered" evidence="1">
    <location>
        <begin position="498"/>
        <end position="517"/>
    </location>
</feature>
<sequence length="517" mass="58434">MLKGLIAKIKGVLNRMGLIKNIRTVSDLKNIPITDDYYKLITMWLDLYKGYLAQDIDGMPFHRVEYNTIGQGTRKRRMNTLRMPKIASEEMARLVFNEKCTINISDERFSEEIKSVFEYNKFHKVFQDRLEYMFALGGIVPKVYAETDRAGQTRIQITYATADCFVPLSYSNDHISEGLFVNVTRKGKYWYTLLEWHQWEGQTYVIRNQLFRSDMENELGVLVSLDTLYPDLEDEVRIDGLSRPLFVYIKPNIANSFDLQSPLGISLFANAIDTVKALDIAFDSLIREFRLGKKRIIVPATAIKTVVDPQTGDLKRYFDATDEAYEAFNFDMADQQKIFDNSVELRVEEHTSAIQSLLDVFAMQIGFSPGAFSFDGQGVKTATEVVSENSKTFRSKNSHETVIEEALKDLITSIGEVAELYGLFDMPADFDVTVDFDDSIAEDRNANADFYLKLLQQGIITKAFALEKILALTEEQAAEMVEAVREETATDTPDVFDMFGQDGGQQGDEGGGGGGGD</sequence>
<name>A0ABV8J9S3_9BACL</name>
<reference evidence="3" key="1">
    <citation type="journal article" date="2019" name="Int. J. Syst. Evol. Microbiol.">
        <title>The Global Catalogue of Microorganisms (GCM) 10K type strain sequencing project: providing services to taxonomists for standard genome sequencing and annotation.</title>
        <authorList>
            <consortium name="The Broad Institute Genomics Platform"/>
            <consortium name="The Broad Institute Genome Sequencing Center for Infectious Disease"/>
            <person name="Wu L."/>
            <person name="Ma J."/>
        </authorList>
    </citation>
    <scope>NUCLEOTIDE SEQUENCE [LARGE SCALE GENOMIC DNA]</scope>
    <source>
        <strain evidence="3">IBRC-M 10813</strain>
    </source>
</reference>
<protein>
    <submittedName>
        <fullName evidence="2">Phage portal protein</fullName>
    </submittedName>
</protein>
<comment type="caution">
    <text evidence="2">The sequence shown here is derived from an EMBL/GenBank/DDBJ whole genome shotgun (WGS) entry which is preliminary data.</text>
</comment>
<evidence type="ECO:0000256" key="1">
    <source>
        <dbReference type="SAM" id="MobiDB-lite"/>
    </source>
</evidence>
<dbReference type="PIRSF" id="PIRSF011911">
    <property type="entry name" value="A118_put_portal"/>
    <property type="match status" value="1"/>
</dbReference>